<dbReference type="GeneID" id="94840263"/>
<dbReference type="InterPro" id="IPR003342">
    <property type="entry name" value="ArnT-like_N"/>
</dbReference>
<feature type="transmembrane region" description="Helical" evidence="7">
    <location>
        <begin position="364"/>
        <end position="385"/>
    </location>
</feature>
<dbReference type="GO" id="GO:0016020">
    <property type="term" value="C:membrane"/>
    <property type="evidence" value="ECO:0007669"/>
    <property type="project" value="InterPro"/>
</dbReference>
<dbReference type="GO" id="GO:0000030">
    <property type="term" value="F:mannosyltransferase activity"/>
    <property type="evidence" value="ECO:0007669"/>
    <property type="project" value="InterPro"/>
</dbReference>
<keyword evidence="3" id="KW-0808">Transferase</keyword>
<feature type="domain" description="ArnT-like N-terminal" evidence="8">
    <location>
        <begin position="37"/>
        <end position="197"/>
    </location>
</feature>
<gene>
    <name evidence="9" type="ORF">TRFO_27454</name>
</gene>
<feature type="transmembrane region" description="Helical" evidence="7">
    <location>
        <begin position="301"/>
        <end position="329"/>
    </location>
</feature>
<comment type="subcellular location">
    <subcellularLocation>
        <location evidence="1">Endomembrane system</location>
        <topology evidence="1">Multi-pass membrane protein</topology>
    </subcellularLocation>
</comment>
<evidence type="ECO:0000313" key="9">
    <source>
        <dbReference type="EMBL" id="OHT04950.1"/>
    </source>
</evidence>
<evidence type="ECO:0000256" key="6">
    <source>
        <dbReference type="ARBA" id="ARBA00023136"/>
    </source>
</evidence>
<evidence type="ECO:0000256" key="7">
    <source>
        <dbReference type="SAM" id="Phobius"/>
    </source>
</evidence>
<feature type="transmembrane region" description="Helical" evidence="7">
    <location>
        <begin position="131"/>
        <end position="149"/>
    </location>
</feature>
<feature type="transmembrane region" description="Helical" evidence="7">
    <location>
        <begin position="24"/>
        <end position="40"/>
    </location>
</feature>
<evidence type="ECO:0000256" key="3">
    <source>
        <dbReference type="ARBA" id="ARBA00022679"/>
    </source>
</evidence>
<sequence length="402" mass="47284">MARPRRLSYQPPLDRNTLSQRNDLLSFWALFSISFTIRIFQINKLRTPILNEYKYIQQLINLSSHDPSRPIIGDLIIRTPIRFFTPPKYSAPNTNATLSEIFPSYRFVKVANVIISSFVPPLLAATLRLQGYPLFVSTVSGFLIVFEFCNILKARIICTDSLFNFFFALSIFLQAFKQFHISTGFTIICSIIIALSSVIDYSGFVLIAFIFVDYLFNKKKEYQYMFIFISTCFLVHLVDLGIESYFIQNLNFTELISNKFQTLFCFECRRYPVYIFPLWKFIPQIVWKAENQKICLMNHPIVTILSALFCTFGIFNRNSVYYFVSIYLIWFLKRPTNCSEYQVPFFFSVLAIAHFLRRFPMRNILSLIILLVLIFFFAFWAPWIYGLKLSPTLDATLDFWRK</sequence>
<name>A0A1J4K5K0_9EUKA</name>
<evidence type="ECO:0000256" key="5">
    <source>
        <dbReference type="ARBA" id="ARBA00022989"/>
    </source>
</evidence>
<evidence type="ECO:0000256" key="1">
    <source>
        <dbReference type="ARBA" id="ARBA00004127"/>
    </source>
</evidence>
<keyword evidence="2" id="KW-0328">Glycosyltransferase</keyword>
<keyword evidence="6 7" id="KW-0472">Membrane</keyword>
<keyword evidence="4 7" id="KW-0812">Transmembrane</keyword>
<dbReference type="AlphaFoldDB" id="A0A1J4K5K0"/>
<dbReference type="GO" id="GO:0012505">
    <property type="term" value="C:endomembrane system"/>
    <property type="evidence" value="ECO:0007669"/>
    <property type="project" value="UniProtKB-SubCell"/>
</dbReference>
<reference evidence="9" key="1">
    <citation type="submission" date="2016-10" db="EMBL/GenBank/DDBJ databases">
        <authorList>
            <person name="Benchimol M."/>
            <person name="Almeida L.G."/>
            <person name="Vasconcelos A.T."/>
            <person name="Perreira-Neves A."/>
            <person name="Rosa I.A."/>
            <person name="Tasca T."/>
            <person name="Bogo M.R."/>
            <person name="de Souza W."/>
        </authorList>
    </citation>
    <scope>NUCLEOTIDE SEQUENCE [LARGE SCALE GENOMIC DNA]</scope>
    <source>
        <strain evidence="9">K</strain>
    </source>
</reference>
<dbReference type="UniPathway" id="UPA00378"/>
<proteinExistence type="predicted"/>
<evidence type="ECO:0000256" key="2">
    <source>
        <dbReference type="ARBA" id="ARBA00022676"/>
    </source>
</evidence>
<keyword evidence="10" id="KW-1185">Reference proteome</keyword>
<organism evidence="9 10">
    <name type="scientific">Tritrichomonas foetus</name>
    <dbReference type="NCBI Taxonomy" id="1144522"/>
    <lineage>
        <taxon>Eukaryota</taxon>
        <taxon>Metamonada</taxon>
        <taxon>Parabasalia</taxon>
        <taxon>Tritrichomonadida</taxon>
        <taxon>Tritrichomonadidae</taxon>
        <taxon>Tritrichomonas</taxon>
    </lineage>
</organism>
<accession>A0A1J4K5K0</accession>
<evidence type="ECO:0000259" key="8">
    <source>
        <dbReference type="Pfam" id="PF02366"/>
    </source>
</evidence>
<dbReference type="Pfam" id="PF02366">
    <property type="entry name" value="PMT"/>
    <property type="match status" value="1"/>
</dbReference>
<dbReference type="RefSeq" id="XP_068358086.1">
    <property type="nucleotide sequence ID" value="XM_068505559.1"/>
</dbReference>
<protein>
    <recommendedName>
        <fullName evidence="8">ArnT-like N-terminal domain-containing protein</fullName>
    </recommendedName>
</protein>
<dbReference type="GO" id="GO:0006493">
    <property type="term" value="P:protein O-linked glycosylation"/>
    <property type="evidence" value="ECO:0007669"/>
    <property type="project" value="InterPro"/>
</dbReference>
<dbReference type="EMBL" id="MLAK01000775">
    <property type="protein sequence ID" value="OHT04950.1"/>
    <property type="molecule type" value="Genomic_DNA"/>
</dbReference>
<evidence type="ECO:0000313" key="10">
    <source>
        <dbReference type="Proteomes" id="UP000179807"/>
    </source>
</evidence>
<keyword evidence="5 7" id="KW-1133">Transmembrane helix</keyword>
<dbReference type="VEuPathDB" id="TrichDB:TRFO_27454"/>
<dbReference type="Proteomes" id="UP000179807">
    <property type="component" value="Unassembled WGS sequence"/>
</dbReference>
<feature type="transmembrane region" description="Helical" evidence="7">
    <location>
        <begin position="161"/>
        <end position="179"/>
    </location>
</feature>
<comment type="caution">
    <text evidence="9">The sequence shown here is derived from an EMBL/GenBank/DDBJ whole genome shotgun (WGS) entry which is preliminary data.</text>
</comment>
<feature type="transmembrane region" description="Helical" evidence="7">
    <location>
        <begin position="224"/>
        <end position="247"/>
    </location>
</feature>
<feature type="transmembrane region" description="Helical" evidence="7">
    <location>
        <begin position="185"/>
        <end position="212"/>
    </location>
</feature>
<evidence type="ECO:0000256" key="4">
    <source>
        <dbReference type="ARBA" id="ARBA00022692"/>
    </source>
</evidence>